<keyword evidence="2" id="KW-1133">Transmembrane helix</keyword>
<dbReference type="EMBL" id="ML211296">
    <property type="protein sequence ID" value="TFK84742.1"/>
    <property type="molecule type" value="Genomic_DNA"/>
</dbReference>
<dbReference type="InParanoid" id="A0A5C3P683"/>
<accession>A0A5C3P683</accession>
<feature type="compositionally biased region" description="Polar residues" evidence="1">
    <location>
        <begin position="196"/>
        <end position="205"/>
    </location>
</feature>
<keyword evidence="2" id="KW-0812">Transmembrane</keyword>
<evidence type="ECO:0000256" key="2">
    <source>
        <dbReference type="SAM" id="Phobius"/>
    </source>
</evidence>
<feature type="region of interest" description="Disordered" evidence="1">
    <location>
        <begin position="168"/>
        <end position="205"/>
    </location>
</feature>
<evidence type="ECO:0000313" key="3">
    <source>
        <dbReference type="EMBL" id="TFK84742.1"/>
    </source>
</evidence>
<dbReference type="STRING" id="1314778.A0A5C3P683"/>
<name>A0A5C3P683_9APHY</name>
<reference evidence="3 4" key="1">
    <citation type="journal article" date="2019" name="Nat. Ecol. Evol.">
        <title>Megaphylogeny resolves global patterns of mushroom evolution.</title>
        <authorList>
            <person name="Varga T."/>
            <person name="Krizsan K."/>
            <person name="Foldi C."/>
            <person name="Dima B."/>
            <person name="Sanchez-Garcia M."/>
            <person name="Sanchez-Ramirez S."/>
            <person name="Szollosi G.J."/>
            <person name="Szarkandi J.G."/>
            <person name="Papp V."/>
            <person name="Albert L."/>
            <person name="Andreopoulos W."/>
            <person name="Angelini C."/>
            <person name="Antonin V."/>
            <person name="Barry K.W."/>
            <person name="Bougher N.L."/>
            <person name="Buchanan P."/>
            <person name="Buyck B."/>
            <person name="Bense V."/>
            <person name="Catcheside P."/>
            <person name="Chovatia M."/>
            <person name="Cooper J."/>
            <person name="Damon W."/>
            <person name="Desjardin D."/>
            <person name="Finy P."/>
            <person name="Geml J."/>
            <person name="Haridas S."/>
            <person name="Hughes K."/>
            <person name="Justo A."/>
            <person name="Karasinski D."/>
            <person name="Kautmanova I."/>
            <person name="Kiss B."/>
            <person name="Kocsube S."/>
            <person name="Kotiranta H."/>
            <person name="LaButti K.M."/>
            <person name="Lechner B.E."/>
            <person name="Liimatainen K."/>
            <person name="Lipzen A."/>
            <person name="Lukacs Z."/>
            <person name="Mihaltcheva S."/>
            <person name="Morgado L.N."/>
            <person name="Niskanen T."/>
            <person name="Noordeloos M.E."/>
            <person name="Ohm R.A."/>
            <person name="Ortiz-Santana B."/>
            <person name="Ovrebo C."/>
            <person name="Racz N."/>
            <person name="Riley R."/>
            <person name="Savchenko A."/>
            <person name="Shiryaev A."/>
            <person name="Soop K."/>
            <person name="Spirin V."/>
            <person name="Szebenyi C."/>
            <person name="Tomsovsky M."/>
            <person name="Tulloss R.E."/>
            <person name="Uehling J."/>
            <person name="Grigoriev I.V."/>
            <person name="Vagvolgyi C."/>
            <person name="Papp T."/>
            <person name="Martin F.M."/>
            <person name="Miettinen O."/>
            <person name="Hibbett D.S."/>
            <person name="Nagy L.G."/>
        </authorList>
    </citation>
    <scope>NUCLEOTIDE SEQUENCE [LARGE SCALE GENOMIC DNA]</scope>
    <source>
        <strain evidence="3 4">HHB13444</strain>
    </source>
</reference>
<dbReference type="AlphaFoldDB" id="A0A5C3P683"/>
<gene>
    <name evidence="3" type="ORF">K466DRAFT_601756</name>
</gene>
<feature type="transmembrane region" description="Helical" evidence="2">
    <location>
        <begin position="106"/>
        <end position="124"/>
    </location>
</feature>
<feature type="transmembrane region" description="Helical" evidence="2">
    <location>
        <begin position="12"/>
        <end position="31"/>
    </location>
</feature>
<dbReference type="Proteomes" id="UP000308197">
    <property type="component" value="Unassembled WGS sequence"/>
</dbReference>
<evidence type="ECO:0000256" key="1">
    <source>
        <dbReference type="SAM" id="MobiDB-lite"/>
    </source>
</evidence>
<sequence>MASDADGATAALFNSIYTGNYCAVAASVVYISRVPLIVADVLLIYVTWTKLSSRGAMTTIRQSKRLSLSDILLRDGTIYFVVLFMLNLLHLVFSVTAVIADSGGSYLSVFTSPVTAILISRFLLELQEANQTVVRLDPDDPLHSSRHPFGDLYTPSFIASLGAFIPPDRPALSDSDSGFDSPRGSSSDSREEEDATQSATSSFSV</sequence>
<keyword evidence="4" id="KW-1185">Reference proteome</keyword>
<feature type="compositionally biased region" description="Low complexity" evidence="1">
    <location>
        <begin position="173"/>
        <end position="187"/>
    </location>
</feature>
<protein>
    <submittedName>
        <fullName evidence="3">Uncharacterized protein</fullName>
    </submittedName>
</protein>
<evidence type="ECO:0000313" key="4">
    <source>
        <dbReference type="Proteomes" id="UP000308197"/>
    </source>
</evidence>
<proteinExistence type="predicted"/>
<keyword evidence="2" id="KW-0472">Membrane</keyword>
<organism evidence="3 4">
    <name type="scientific">Polyporus arcularius HHB13444</name>
    <dbReference type="NCBI Taxonomy" id="1314778"/>
    <lineage>
        <taxon>Eukaryota</taxon>
        <taxon>Fungi</taxon>
        <taxon>Dikarya</taxon>
        <taxon>Basidiomycota</taxon>
        <taxon>Agaricomycotina</taxon>
        <taxon>Agaricomycetes</taxon>
        <taxon>Polyporales</taxon>
        <taxon>Polyporaceae</taxon>
        <taxon>Polyporus</taxon>
    </lineage>
</organism>
<feature type="transmembrane region" description="Helical" evidence="2">
    <location>
        <begin position="78"/>
        <end position="100"/>
    </location>
</feature>